<dbReference type="STRING" id="555875.SAMN04488124_3147"/>
<dbReference type="PANTHER" id="PTHR23073">
    <property type="entry name" value="26S PROTEASOME REGULATORY SUBUNIT"/>
    <property type="match status" value="1"/>
</dbReference>
<comment type="similarity">
    <text evidence="1">Belongs to the AAA ATPase family.</text>
</comment>
<proteinExistence type="inferred from homology"/>
<evidence type="ECO:0000256" key="3">
    <source>
        <dbReference type="ARBA" id="ARBA00022840"/>
    </source>
</evidence>
<dbReference type="SMART" id="SM00382">
    <property type="entry name" value="AAA"/>
    <property type="match status" value="1"/>
</dbReference>
<dbReference type="Pfam" id="PF22977">
    <property type="entry name" value="WHD"/>
    <property type="match status" value="1"/>
</dbReference>
<dbReference type="InterPro" id="IPR003959">
    <property type="entry name" value="ATPase_AAA_core"/>
</dbReference>
<gene>
    <name evidence="6" type="ORF">SAMN04488124_3147</name>
</gene>
<dbReference type="Proteomes" id="UP000243250">
    <property type="component" value="Unassembled WGS sequence"/>
</dbReference>
<dbReference type="Gene3D" id="3.40.50.300">
    <property type="entry name" value="P-loop containing nucleotide triphosphate hydrolases"/>
    <property type="match status" value="1"/>
</dbReference>
<dbReference type="AlphaFoldDB" id="A0A1I6IER7"/>
<keyword evidence="3" id="KW-0067">ATP-binding</keyword>
<dbReference type="GO" id="GO:0005524">
    <property type="term" value="F:ATP binding"/>
    <property type="evidence" value="ECO:0007669"/>
    <property type="project" value="UniProtKB-KW"/>
</dbReference>
<dbReference type="InterPro" id="IPR054472">
    <property type="entry name" value="WHD"/>
</dbReference>
<sequence length="771" mass="86020">MTAVAPYEDDASYLLDELELFDRLLERRLLTWWSETEAENEFSGLYISDAEVWNLLGASLDGSERRSANRGGDGESVRGGRDVRDDGRERSTDGGERFDAVESVPADAAAETQFFDVADTFRRFDARVTAASRRIRRRKRLTRDAGRTLRFDRLCETFGLETRHREALLVALGPELDPKYGRIYAYLHDDVTRTTPTVGLVVRLFASDRRDRIRYRTAFTDRSVLRRSRLLTVDDSGGEPLPNATVRVEERVVEYLLGGDELGGRLADVVDASAAASLDAVPVDDGGRRRLERLVDVLARRTERGEHAFVHLYGPEGVGKAAGVAAVCSAVGRAHLLASLEDVPATEWVERCELLVREARLRDAALAVDIGSVDERDENGEQTLSVVRGLVERLDELGAHVFLLNADGLPQRVFRGVERHVVSTVELPRTGFQQRRRSWEAVPDLPADADATYLASTFRFTPGEIADAVETARRLDDGDSLTAETLSRGCRVQARRNLGSLARRVEPRYTWDDIVLPEGRLDQLHEVAARIRRRGEVLTEWGFEEKFSLGNGLTVLFSGPSGTGKTMATEILASDAGLDLYKVELASVVSKYIGETEKNLKRVFDEAEGSDAILLFDEADALFGKRSEVTDARDRYANIEVNYLLQRIEEHGGIVVLTTNLRENFDDAFERRIHACVDFPLPDERSRAEIWRRVFPDQTPTTDLDVPFLAGLELSGGSIKNVALNAAFLAAEEGTSVETSHVVRATRREYQKMGRMFSVDEFGVYASCLRS</sequence>
<dbReference type="Pfam" id="PF00004">
    <property type="entry name" value="AAA"/>
    <property type="match status" value="1"/>
</dbReference>
<name>A0A1I6IER7_9EURY</name>
<dbReference type="SUPFAM" id="SSF52540">
    <property type="entry name" value="P-loop containing nucleoside triphosphate hydrolases"/>
    <property type="match status" value="2"/>
</dbReference>
<dbReference type="CDD" id="cd19481">
    <property type="entry name" value="RecA-like_protease"/>
    <property type="match status" value="1"/>
</dbReference>
<dbReference type="InterPro" id="IPR050221">
    <property type="entry name" value="26S_Proteasome_ATPase"/>
</dbReference>
<evidence type="ECO:0000313" key="7">
    <source>
        <dbReference type="Proteomes" id="UP000243250"/>
    </source>
</evidence>
<evidence type="ECO:0000256" key="2">
    <source>
        <dbReference type="ARBA" id="ARBA00022741"/>
    </source>
</evidence>
<dbReference type="GO" id="GO:0016887">
    <property type="term" value="F:ATP hydrolysis activity"/>
    <property type="evidence" value="ECO:0007669"/>
    <property type="project" value="InterPro"/>
</dbReference>
<evidence type="ECO:0000256" key="1">
    <source>
        <dbReference type="ARBA" id="ARBA00006914"/>
    </source>
</evidence>
<keyword evidence="2" id="KW-0547">Nucleotide-binding</keyword>
<dbReference type="EMBL" id="FOYS01000005">
    <property type="protein sequence ID" value="SFR65134.1"/>
    <property type="molecule type" value="Genomic_DNA"/>
</dbReference>
<reference evidence="7" key="1">
    <citation type="submission" date="2016-10" db="EMBL/GenBank/DDBJ databases">
        <authorList>
            <person name="Varghese N."/>
            <person name="Submissions S."/>
        </authorList>
    </citation>
    <scope>NUCLEOTIDE SEQUENCE [LARGE SCALE GENOMIC DNA]</scope>
    <source>
        <strain evidence="7">CGMCC 1.8711</strain>
    </source>
</reference>
<organism evidence="6 7">
    <name type="scientific">Halogeometricum limi</name>
    <dbReference type="NCBI Taxonomy" id="555875"/>
    <lineage>
        <taxon>Archaea</taxon>
        <taxon>Methanobacteriati</taxon>
        <taxon>Methanobacteriota</taxon>
        <taxon>Stenosarchaea group</taxon>
        <taxon>Halobacteria</taxon>
        <taxon>Halobacteriales</taxon>
        <taxon>Haloferacaceae</taxon>
        <taxon>Halogeometricum</taxon>
    </lineage>
</organism>
<feature type="compositionally biased region" description="Basic and acidic residues" evidence="4">
    <location>
        <begin position="62"/>
        <end position="100"/>
    </location>
</feature>
<feature type="domain" description="AAA+ ATPase" evidence="5">
    <location>
        <begin position="551"/>
        <end position="685"/>
    </location>
</feature>
<keyword evidence="7" id="KW-1185">Reference proteome</keyword>
<protein>
    <submittedName>
        <fullName evidence="6">AAA+-type ATPase, SpoVK/Ycf46/Vps4 family</fullName>
    </submittedName>
</protein>
<evidence type="ECO:0000256" key="4">
    <source>
        <dbReference type="SAM" id="MobiDB-lite"/>
    </source>
</evidence>
<dbReference type="OrthoDB" id="147168at2157"/>
<feature type="region of interest" description="Disordered" evidence="4">
    <location>
        <begin position="62"/>
        <end position="104"/>
    </location>
</feature>
<evidence type="ECO:0000259" key="5">
    <source>
        <dbReference type="SMART" id="SM00382"/>
    </source>
</evidence>
<accession>A0A1I6IER7</accession>
<dbReference type="RefSeq" id="WP_089882677.1">
    <property type="nucleotide sequence ID" value="NZ_FOYS01000005.1"/>
</dbReference>
<dbReference type="InterPro" id="IPR027417">
    <property type="entry name" value="P-loop_NTPase"/>
</dbReference>
<evidence type="ECO:0000313" key="6">
    <source>
        <dbReference type="EMBL" id="SFR65134.1"/>
    </source>
</evidence>
<dbReference type="InterPro" id="IPR003593">
    <property type="entry name" value="AAA+_ATPase"/>
</dbReference>